<dbReference type="PANTHER" id="PTHR42951:SF4">
    <property type="entry name" value="ACYL-COENZYME A THIOESTERASE MBLAC2"/>
    <property type="match status" value="1"/>
</dbReference>
<dbReference type="PANTHER" id="PTHR42951">
    <property type="entry name" value="METALLO-BETA-LACTAMASE DOMAIN-CONTAINING"/>
    <property type="match status" value="1"/>
</dbReference>
<comment type="caution">
    <text evidence="5">The sequence shown here is derived from an EMBL/GenBank/DDBJ whole genome shotgun (WGS) entry which is preliminary data.</text>
</comment>
<evidence type="ECO:0000313" key="6">
    <source>
        <dbReference type="Proteomes" id="UP001596105"/>
    </source>
</evidence>
<keyword evidence="6" id="KW-1185">Reference proteome</keyword>
<gene>
    <name evidence="5" type="ORF">ACFPPD_05380</name>
</gene>
<dbReference type="Gene3D" id="3.60.15.10">
    <property type="entry name" value="Ribonuclease Z/Hydroxyacylglutathione hydrolase-like"/>
    <property type="match status" value="1"/>
</dbReference>
<dbReference type="InterPro" id="IPR036866">
    <property type="entry name" value="RibonucZ/Hydroxyglut_hydro"/>
</dbReference>
<feature type="domain" description="Metallo-beta-lactamase" evidence="4">
    <location>
        <begin position="6"/>
        <end position="204"/>
    </location>
</feature>
<dbReference type="Pfam" id="PF00753">
    <property type="entry name" value="Lactamase_B"/>
    <property type="match status" value="1"/>
</dbReference>
<dbReference type="SMART" id="SM00849">
    <property type="entry name" value="Lactamase_B"/>
    <property type="match status" value="1"/>
</dbReference>
<dbReference type="EMBL" id="JBHSMH010000007">
    <property type="protein sequence ID" value="MFC5468144.1"/>
    <property type="molecule type" value="Genomic_DNA"/>
</dbReference>
<proteinExistence type="predicted"/>
<evidence type="ECO:0000256" key="1">
    <source>
        <dbReference type="ARBA" id="ARBA00034221"/>
    </source>
</evidence>
<dbReference type="InterPro" id="IPR001279">
    <property type="entry name" value="Metallo-B-lactamas"/>
</dbReference>
<accession>A0ABW0LQQ8</accession>
<reference evidence="6" key="1">
    <citation type="journal article" date="2019" name="Int. J. Syst. Evol. Microbiol.">
        <title>The Global Catalogue of Microorganisms (GCM) 10K type strain sequencing project: providing services to taxonomists for standard genome sequencing and annotation.</title>
        <authorList>
            <consortium name="The Broad Institute Genomics Platform"/>
            <consortium name="The Broad Institute Genome Sequencing Center for Infectious Disease"/>
            <person name="Wu L."/>
            <person name="Ma J."/>
        </authorList>
    </citation>
    <scope>NUCLEOTIDE SEQUENCE [LARGE SCALE GENOMIC DNA]</scope>
    <source>
        <strain evidence="6">CCUG 57113</strain>
    </source>
</reference>
<evidence type="ECO:0000256" key="2">
    <source>
        <dbReference type="ARBA" id="ARBA00034301"/>
    </source>
</evidence>
<comment type="function">
    <text evidence="2">Counteracts the endogenous Pycsar antiviral defense system. Phosphodiesterase that enables metal-dependent hydrolysis of host cyclic nucleotide Pycsar defense signals such as cCMP and cUMP.</text>
</comment>
<evidence type="ECO:0000313" key="5">
    <source>
        <dbReference type="EMBL" id="MFC5468144.1"/>
    </source>
</evidence>
<name>A0ABW0LQQ8_9BACL</name>
<dbReference type="RefSeq" id="WP_209746539.1">
    <property type="nucleotide sequence ID" value="NZ_JBHSMH010000007.1"/>
</dbReference>
<sequence>MFPDRPILAAIVGSKRTLLMDAGNSPAHAMLFREGLAKQGVRPPDLLVLTHWHWDHSFGMSEWGIPSIAHTETAQALRKLKGLDGSDDTLESLVKKEIISDSSVAHIKLEYGADRRIQVIEPDIVFESRLSIDLGGVVCDIEHVGGDHAEDSCLLYVREDRTLFLGDALGPSVYGGPRSYTSANFLRLIRRMYEYDAEIYVESHGEPVDKEAFRLDIRDWEHLARLVERFGSDREQIAREMAAYLRATALPLDFVQAIEWFMVGLELRDPIR</sequence>
<organism evidence="5 6">
    <name type="scientific">Cohnella suwonensis</name>
    <dbReference type="NCBI Taxonomy" id="696072"/>
    <lineage>
        <taxon>Bacteria</taxon>
        <taxon>Bacillati</taxon>
        <taxon>Bacillota</taxon>
        <taxon>Bacilli</taxon>
        <taxon>Bacillales</taxon>
        <taxon>Paenibacillaceae</taxon>
        <taxon>Cohnella</taxon>
    </lineage>
</organism>
<evidence type="ECO:0000256" key="3">
    <source>
        <dbReference type="ARBA" id="ARBA00048505"/>
    </source>
</evidence>
<dbReference type="InterPro" id="IPR050855">
    <property type="entry name" value="NDM-1-like"/>
</dbReference>
<evidence type="ECO:0000259" key="4">
    <source>
        <dbReference type="SMART" id="SM00849"/>
    </source>
</evidence>
<dbReference type="SUPFAM" id="SSF56281">
    <property type="entry name" value="Metallo-hydrolase/oxidoreductase"/>
    <property type="match status" value="1"/>
</dbReference>
<comment type="catalytic activity">
    <reaction evidence="1">
        <text>3',5'-cyclic CMP + H2O = CMP + H(+)</text>
        <dbReference type="Rhea" id="RHEA:72675"/>
        <dbReference type="ChEBI" id="CHEBI:15377"/>
        <dbReference type="ChEBI" id="CHEBI:15378"/>
        <dbReference type="ChEBI" id="CHEBI:58003"/>
        <dbReference type="ChEBI" id="CHEBI:60377"/>
    </reaction>
    <physiologicalReaction direction="left-to-right" evidence="1">
        <dbReference type="Rhea" id="RHEA:72676"/>
    </physiologicalReaction>
</comment>
<comment type="catalytic activity">
    <reaction evidence="3">
        <text>3',5'-cyclic UMP + H2O = UMP + H(+)</text>
        <dbReference type="Rhea" id="RHEA:70575"/>
        <dbReference type="ChEBI" id="CHEBI:15377"/>
        <dbReference type="ChEBI" id="CHEBI:15378"/>
        <dbReference type="ChEBI" id="CHEBI:57865"/>
        <dbReference type="ChEBI" id="CHEBI:184387"/>
    </reaction>
    <physiologicalReaction direction="left-to-right" evidence="3">
        <dbReference type="Rhea" id="RHEA:70576"/>
    </physiologicalReaction>
</comment>
<protein>
    <submittedName>
        <fullName evidence="5">MBL fold metallo-hydrolase</fullName>
    </submittedName>
</protein>
<dbReference type="Proteomes" id="UP001596105">
    <property type="component" value="Unassembled WGS sequence"/>
</dbReference>